<sequence length="277" mass="30853">MWYKGWRNELKQLRDDKDALQIAKIAATKGATHLYLLHAKPQPDLVRSFPPSGPYGNYNAESMGKEDGPSQGGAEDIGPEIVEHETTETDIVGDEGSQIPNRVEITDVLFDNENHGEVTDNANDEQEDVEAEEDGTNYDSDDSALKVRFNDSDDDQIEEDSFGYVGKPDPNLDANTDPNLNVNPDPDLHANTDPDLHANLMPTLIPTLLPTLIPTLQLTLIPTLLPTLLLTLKSIQNQVLLNLLQLTMLIMAARKQEVDHPRSKQVFQLRIQFITLI</sequence>
<dbReference type="EMBL" id="JAYWIO010000005">
    <property type="protein sequence ID" value="KAK7258677.1"/>
    <property type="molecule type" value="Genomic_DNA"/>
</dbReference>
<organism evidence="2 3">
    <name type="scientific">Crotalaria pallida</name>
    <name type="common">Smooth rattlebox</name>
    <name type="synonym">Crotalaria striata</name>
    <dbReference type="NCBI Taxonomy" id="3830"/>
    <lineage>
        <taxon>Eukaryota</taxon>
        <taxon>Viridiplantae</taxon>
        <taxon>Streptophyta</taxon>
        <taxon>Embryophyta</taxon>
        <taxon>Tracheophyta</taxon>
        <taxon>Spermatophyta</taxon>
        <taxon>Magnoliopsida</taxon>
        <taxon>eudicotyledons</taxon>
        <taxon>Gunneridae</taxon>
        <taxon>Pentapetalae</taxon>
        <taxon>rosids</taxon>
        <taxon>fabids</taxon>
        <taxon>Fabales</taxon>
        <taxon>Fabaceae</taxon>
        <taxon>Papilionoideae</taxon>
        <taxon>50 kb inversion clade</taxon>
        <taxon>genistoids sensu lato</taxon>
        <taxon>core genistoids</taxon>
        <taxon>Crotalarieae</taxon>
        <taxon>Crotalaria</taxon>
    </lineage>
</organism>
<evidence type="ECO:0000313" key="3">
    <source>
        <dbReference type="Proteomes" id="UP001372338"/>
    </source>
</evidence>
<feature type="compositionally biased region" description="Acidic residues" evidence="1">
    <location>
        <begin position="122"/>
        <end position="142"/>
    </location>
</feature>
<evidence type="ECO:0000256" key="1">
    <source>
        <dbReference type="SAM" id="MobiDB-lite"/>
    </source>
</evidence>
<evidence type="ECO:0000313" key="2">
    <source>
        <dbReference type="EMBL" id="KAK7258677.1"/>
    </source>
</evidence>
<feature type="region of interest" description="Disordered" evidence="1">
    <location>
        <begin position="43"/>
        <end position="80"/>
    </location>
</feature>
<proteinExistence type="predicted"/>
<dbReference type="Proteomes" id="UP001372338">
    <property type="component" value="Unassembled WGS sequence"/>
</dbReference>
<protein>
    <submittedName>
        <fullName evidence="2">Uncharacterized protein</fullName>
    </submittedName>
</protein>
<feature type="region of interest" description="Disordered" evidence="1">
    <location>
        <begin position="114"/>
        <end position="144"/>
    </location>
</feature>
<accession>A0AAN9EJE9</accession>
<reference evidence="2 3" key="1">
    <citation type="submission" date="2024-01" db="EMBL/GenBank/DDBJ databases">
        <title>The genomes of 5 underutilized Papilionoideae crops provide insights into root nodulation and disease resistanc.</title>
        <authorList>
            <person name="Yuan L."/>
        </authorList>
    </citation>
    <scope>NUCLEOTIDE SEQUENCE [LARGE SCALE GENOMIC DNA]</scope>
    <source>
        <strain evidence="2">ZHUSHIDOU_FW_LH</strain>
        <tissue evidence="2">Leaf</tissue>
    </source>
</reference>
<dbReference type="AlphaFoldDB" id="A0AAN9EJE9"/>
<comment type="caution">
    <text evidence="2">The sequence shown here is derived from an EMBL/GenBank/DDBJ whole genome shotgun (WGS) entry which is preliminary data.</text>
</comment>
<gene>
    <name evidence="2" type="ORF">RIF29_24259</name>
</gene>
<name>A0AAN9EJE9_CROPI</name>
<keyword evidence="3" id="KW-1185">Reference proteome</keyword>